<name>A0A382REM4_9ZZZZ</name>
<dbReference type="GO" id="GO:0004497">
    <property type="term" value="F:monooxygenase activity"/>
    <property type="evidence" value="ECO:0007669"/>
    <property type="project" value="InterPro"/>
</dbReference>
<sequence>VKFQSEQLLDYPYDLYENWRENHPIWQDEETGMWVLSRHDDVRAVLKNSEHYSSSAMGEGGNYTTCD</sequence>
<dbReference type="GO" id="GO:0016705">
    <property type="term" value="F:oxidoreductase activity, acting on paired donors, with incorporation or reduction of molecular oxygen"/>
    <property type="evidence" value="ECO:0007669"/>
    <property type="project" value="InterPro"/>
</dbReference>
<dbReference type="InterPro" id="IPR036396">
    <property type="entry name" value="Cyt_P450_sf"/>
</dbReference>
<dbReference type="AlphaFoldDB" id="A0A382REM4"/>
<feature type="non-terminal residue" evidence="1">
    <location>
        <position position="1"/>
    </location>
</feature>
<organism evidence="1">
    <name type="scientific">marine metagenome</name>
    <dbReference type="NCBI Taxonomy" id="408172"/>
    <lineage>
        <taxon>unclassified sequences</taxon>
        <taxon>metagenomes</taxon>
        <taxon>ecological metagenomes</taxon>
    </lineage>
</organism>
<dbReference type="SUPFAM" id="SSF48264">
    <property type="entry name" value="Cytochrome P450"/>
    <property type="match status" value="1"/>
</dbReference>
<proteinExistence type="predicted"/>
<gene>
    <name evidence="1" type="ORF">METZ01_LOCUS348282</name>
</gene>
<protein>
    <recommendedName>
        <fullName evidence="2">Cytochrome P450</fullName>
    </recommendedName>
</protein>
<dbReference type="Gene3D" id="3.30.43.20">
    <property type="match status" value="1"/>
</dbReference>
<dbReference type="GO" id="GO:0005506">
    <property type="term" value="F:iron ion binding"/>
    <property type="evidence" value="ECO:0007669"/>
    <property type="project" value="InterPro"/>
</dbReference>
<dbReference type="GO" id="GO:0020037">
    <property type="term" value="F:heme binding"/>
    <property type="evidence" value="ECO:0007669"/>
    <property type="project" value="InterPro"/>
</dbReference>
<accession>A0A382REM4</accession>
<evidence type="ECO:0000313" key="1">
    <source>
        <dbReference type="EMBL" id="SVC95428.1"/>
    </source>
</evidence>
<dbReference type="EMBL" id="UINC01120749">
    <property type="protein sequence ID" value="SVC95428.1"/>
    <property type="molecule type" value="Genomic_DNA"/>
</dbReference>
<reference evidence="1" key="1">
    <citation type="submission" date="2018-05" db="EMBL/GenBank/DDBJ databases">
        <authorList>
            <person name="Lanie J.A."/>
            <person name="Ng W.-L."/>
            <person name="Kazmierczak K.M."/>
            <person name="Andrzejewski T.M."/>
            <person name="Davidsen T.M."/>
            <person name="Wayne K.J."/>
            <person name="Tettelin H."/>
            <person name="Glass J.I."/>
            <person name="Rusch D."/>
            <person name="Podicherti R."/>
            <person name="Tsui H.-C.T."/>
            <person name="Winkler M.E."/>
        </authorList>
    </citation>
    <scope>NUCLEOTIDE SEQUENCE</scope>
</reference>
<evidence type="ECO:0008006" key="2">
    <source>
        <dbReference type="Google" id="ProtNLM"/>
    </source>
</evidence>